<protein>
    <submittedName>
        <fullName evidence="1">Uncharacterized protein</fullName>
    </submittedName>
</protein>
<dbReference type="AlphaFoldDB" id="A0A1J5RSN1"/>
<comment type="caution">
    <text evidence="1">The sequence shown here is derived from an EMBL/GenBank/DDBJ whole genome shotgun (WGS) entry which is preliminary data.</text>
</comment>
<gene>
    <name evidence="1" type="ORF">GALL_270350</name>
</gene>
<proteinExistence type="predicted"/>
<sequence length="95" mass="9386">MFAKKITRLPPLALAGIIATAAAVSGGMPAHAADGGKMSMEKCYGVAKAGKNDCASGAHSCAGQAVKDFDPASFVAVPKGLCAKLAGGRLTPKAL</sequence>
<dbReference type="EMBL" id="MLJW01000271">
    <property type="protein sequence ID" value="OIQ91069.1"/>
    <property type="molecule type" value="Genomic_DNA"/>
</dbReference>
<reference evidence="1" key="1">
    <citation type="submission" date="2016-10" db="EMBL/GenBank/DDBJ databases">
        <title>Sequence of Gallionella enrichment culture.</title>
        <authorList>
            <person name="Poehlein A."/>
            <person name="Muehling M."/>
            <person name="Daniel R."/>
        </authorList>
    </citation>
    <scope>NUCLEOTIDE SEQUENCE</scope>
</reference>
<organism evidence="1">
    <name type="scientific">mine drainage metagenome</name>
    <dbReference type="NCBI Taxonomy" id="410659"/>
    <lineage>
        <taxon>unclassified sequences</taxon>
        <taxon>metagenomes</taxon>
        <taxon>ecological metagenomes</taxon>
    </lineage>
</organism>
<evidence type="ECO:0000313" key="1">
    <source>
        <dbReference type="EMBL" id="OIQ91069.1"/>
    </source>
</evidence>
<name>A0A1J5RSN1_9ZZZZ</name>
<accession>A0A1J5RSN1</accession>
<dbReference type="Pfam" id="PF10048">
    <property type="entry name" value="DUF2282"/>
    <property type="match status" value="1"/>
</dbReference>
<dbReference type="InterPro" id="IPR018740">
    <property type="entry name" value="DUF2282_membr"/>
</dbReference>